<keyword evidence="1" id="KW-1003">Cell membrane</keyword>
<gene>
    <name evidence="5" type="ORF">MNBD_ALPHA05-624</name>
</gene>
<accession>A0A3B0RKL0</accession>
<dbReference type="SUPFAM" id="SSF52540">
    <property type="entry name" value="P-loop containing nucleoside triphosphate hydrolases"/>
    <property type="match status" value="1"/>
</dbReference>
<evidence type="ECO:0000313" key="5">
    <source>
        <dbReference type="EMBL" id="VAV92549.1"/>
    </source>
</evidence>
<sequence length="149" mass="16365">MLELKSITKHERGQAHVEGVSLSLEPGKLHILLGPTLSGKTTLMRLMAGLDRPTSGEIIMDGQAVTGVPVRKRNVAMVYQQFVNYPSLSVFENIASPLRVRGVANRKIRKKVEGAADVLGIKEFLRRRPSELSGGQQQRVALARALVKE</sequence>
<proteinExistence type="predicted"/>
<dbReference type="Pfam" id="PF00005">
    <property type="entry name" value="ABC_tran"/>
    <property type="match status" value="1"/>
</dbReference>
<dbReference type="Gene3D" id="3.40.50.300">
    <property type="entry name" value="P-loop containing nucleotide triphosphate hydrolases"/>
    <property type="match status" value="1"/>
</dbReference>
<dbReference type="InterPro" id="IPR047641">
    <property type="entry name" value="ABC_transpr_MalK/UgpC-like"/>
</dbReference>
<keyword evidence="2" id="KW-1278">Translocase</keyword>
<evidence type="ECO:0000259" key="4">
    <source>
        <dbReference type="PROSITE" id="PS50893"/>
    </source>
</evidence>
<protein>
    <submittedName>
        <fullName evidence="5">Glycerol ABC transporter, ATP-binding protein GlpS</fullName>
    </submittedName>
</protein>
<keyword evidence="5" id="KW-0067">ATP-binding</keyword>
<reference evidence="5" key="1">
    <citation type="submission" date="2018-06" db="EMBL/GenBank/DDBJ databases">
        <authorList>
            <person name="Zhirakovskaya E."/>
        </authorList>
    </citation>
    <scope>NUCLEOTIDE SEQUENCE</scope>
</reference>
<feature type="domain" description="ABC transporter" evidence="4">
    <location>
        <begin position="2"/>
        <end position="149"/>
    </location>
</feature>
<dbReference type="EMBL" id="UOEH01000090">
    <property type="protein sequence ID" value="VAV92549.1"/>
    <property type="molecule type" value="Genomic_DNA"/>
</dbReference>
<dbReference type="PROSITE" id="PS50893">
    <property type="entry name" value="ABC_TRANSPORTER_2"/>
    <property type="match status" value="1"/>
</dbReference>
<dbReference type="PROSITE" id="PS00211">
    <property type="entry name" value="ABC_TRANSPORTER_1"/>
    <property type="match status" value="1"/>
</dbReference>
<dbReference type="InterPro" id="IPR017871">
    <property type="entry name" value="ABC_transporter-like_CS"/>
</dbReference>
<feature type="non-terminal residue" evidence="5">
    <location>
        <position position="149"/>
    </location>
</feature>
<dbReference type="PANTHER" id="PTHR43875:SF15">
    <property type="entry name" value="TREHALOSE IMPORT ATP-BINDING PROTEIN SUGC"/>
    <property type="match status" value="1"/>
</dbReference>
<dbReference type="PANTHER" id="PTHR43875">
    <property type="entry name" value="MALTODEXTRIN IMPORT ATP-BINDING PROTEIN MSMX"/>
    <property type="match status" value="1"/>
</dbReference>
<dbReference type="InterPro" id="IPR003439">
    <property type="entry name" value="ABC_transporter-like_ATP-bd"/>
</dbReference>
<evidence type="ECO:0000256" key="2">
    <source>
        <dbReference type="ARBA" id="ARBA00022967"/>
    </source>
</evidence>
<name>A0A3B0RKL0_9ZZZZ</name>
<dbReference type="InterPro" id="IPR027417">
    <property type="entry name" value="P-loop_NTPase"/>
</dbReference>
<keyword evidence="5" id="KW-0547">Nucleotide-binding</keyword>
<evidence type="ECO:0000256" key="1">
    <source>
        <dbReference type="ARBA" id="ARBA00022475"/>
    </source>
</evidence>
<dbReference type="GO" id="GO:0055052">
    <property type="term" value="C:ATP-binding cassette (ABC) transporter complex, substrate-binding subunit-containing"/>
    <property type="evidence" value="ECO:0007669"/>
    <property type="project" value="TreeGrafter"/>
</dbReference>
<keyword evidence="3" id="KW-0472">Membrane</keyword>
<dbReference type="GO" id="GO:0005524">
    <property type="term" value="F:ATP binding"/>
    <property type="evidence" value="ECO:0007669"/>
    <property type="project" value="UniProtKB-KW"/>
</dbReference>
<dbReference type="AlphaFoldDB" id="A0A3B0RKL0"/>
<organism evidence="5">
    <name type="scientific">hydrothermal vent metagenome</name>
    <dbReference type="NCBI Taxonomy" id="652676"/>
    <lineage>
        <taxon>unclassified sequences</taxon>
        <taxon>metagenomes</taxon>
        <taxon>ecological metagenomes</taxon>
    </lineage>
</organism>
<evidence type="ECO:0000256" key="3">
    <source>
        <dbReference type="ARBA" id="ARBA00023136"/>
    </source>
</evidence>
<dbReference type="GO" id="GO:0016887">
    <property type="term" value="F:ATP hydrolysis activity"/>
    <property type="evidence" value="ECO:0007669"/>
    <property type="project" value="InterPro"/>
</dbReference>